<evidence type="ECO:0000256" key="7">
    <source>
        <dbReference type="ARBA" id="ARBA00022827"/>
    </source>
</evidence>
<dbReference type="UniPathway" id="UPA00053">
    <property type="reaction ID" value="UER00090"/>
</dbReference>
<dbReference type="NCBIfam" id="NF003793">
    <property type="entry name" value="PRK05382.1"/>
    <property type="match status" value="1"/>
</dbReference>
<dbReference type="InterPro" id="IPR020541">
    <property type="entry name" value="Chorismate_synthase_CS"/>
</dbReference>
<dbReference type="AlphaFoldDB" id="A0A4Q2K424"/>
<evidence type="ECO:0000256" key="10">
    <source>
        <dbReference type="ARBA" id="ARBA00023239"/>
    </source>
</evidence>
<keyword evidence="10 11" id="KW-0456">Lyase</keyword>
<dbReference type="PANTHER" id="PTHR21085:SF0">
    <property type="entry name" value="CHORISMATE SYNTHASE"/>
    <property type="match status" value="1"/>
</dbReference>
<dbReference type="GO" id="GO:0009073">
    <property type="term" value="P:aromatic amino acid family biosynthetic process"/>
    <property type="evidence" value="ECO:0007669"/>
    <property type="project" value="UniProtKB-KW"/>
</dbReference>
<comment type="pathway">
    <text evidence="1 11 12">Metabolic intermediate biosynthesis; chorismate biosynthesis; chorismate from D-erythrose 4-phosphate and phosphoenolpyruvate: step 7/7.</text>
</comment>
<evidence type="ECO:0000256" key="9">
    <source>
        <dbReference type="ARBA" id="ARBA00023141"/>
    </source>
</evidence>
<comment type="similarity">
    <text evidence="2 11 12">Belongs to the chorismate synthase family.</text>
</comment>
<dbReference type="HAMAP" id="MF_00300">
    <property type="entry name" value="Chorismate_synth"/>
    <property type="match status" value="1"/>
</dbReference>
<gene>
    <name evidence="11" type="primary">aroC</name>
    <name evidence="13" type="ORF">ET524_05815</name>
</gene>
<feature type="binding site" evidence="11">
    <location>
        <begin position="312"/>
        <end position="316"/>
    </location>
    <ligand>
        <name>FMN</name>
        <dbReference type="ChEBI" id="CHEBI:58210"/>
    </ligand>
</feature>
<dbReference type="CDD" id="cd07304">
    <property type="entry name" value="Chorismate_synthase"/>
    <property type="match status" value="1"/>
</dbReference>
<dbReference type="GO" id="GO:0004107">
    <property type="term" value="F:chorismate synthase activity"/>
    <property type="evidence" value="ECO:0007669"/>
    <property type="project" value="UniProtKB-UniRule"/>
</dbReference>
<dbReference type="FunFam" id="3.60.150.10:FF:000002">
    <property type="entry name" value="Chorismate synthase"/>
    <property type="match status" value="1"/>
</dbReference>
<dbReference type="RefSeq" id="WP_129424015.1">
    <property type="nucleotide sequence ID" value="NZ_SDPW01000001.1"/>
</dbReference>
<comment type="caution">
    <text evidence="11">Lacks conserved residue(s) required for the propagation of feature annotation.</text>
</comment>
<dbReference type="EC" id="4.2.3.5" evidence="3 11"/>
<dbReference type="GO" id="GO:0008652">
    <property type="term" value="P:amino acid biosynthetic process"/>
    <property type="evidence" value="ECO:0007669"/>
    <property type="project" value="UniProtKB-KW"/>
</dbReference>
<dbReference type="PIRSF" id="PIRSF001456">
    <property type="entry name" value="Chorismate_synth"/>
    <property type="match status" value="1"/>
</dbReference>
<evidence type="ECO:0000256" key="4">
    <source>
        <dbReference type="ARBA" id="ARBA00022605"/>
    </source>
</evidence>
<feature type="binding site" evidence="11">
    <location>
        <position position="297"/>
    </location>
    <ligand>
        <name>FMN</name>
        <dbReference type="ChEBI" id="CHEBI:58210"/>
    </ligand>
</feature>
<dbReference type="InterPro" id="IPR000453">
    <property type="entry name" value="Chorismate_synth"/>
</dbReference>
<evidence type="ECO:0000256" key="6">
    <source>
        <dbReference type="ARBA" id="ARBA00022643"/>
    </source>
</evidence>
<reference evidence="13 14" key="1">
    <citation type="submission" date="2019-01" db="EMBL/GenBank/DDBJ databases">
        <title>Senegalimassilia sp. nov. KGMB04484 isolated human feces.</title>
        <authorList>
            <person name="Han K.-I."/>
            <person name="Kim J.-S."/>
            <person name="Lee K.C."/>
            <person name="Suh M.K."/>
            <person name="Eom M.K."/>
            <person name="Lee J.H."/>
            <person name="Park S.-H."/>
            <person name="Kang S.W."/>
            <person name="Park J.-E."/>
            <person name="Oh B.S."/>
            <person name="Yu S.Y."/>
            <person name="Choi S.-H."/>
            <person name="Lee D.H."/>
            <person name="Yoon H."/>
            <person name="Kim B.-Y."/>
            <person name="Lee J.H."/>
            <person name="Lee J.-S."/>
        </authorList>
    </citation>
    <scope>NUCLEOTIDE SEQUENCE [LARGE SCALE GENOMIC DNA]</scope>
    <source>
        <strain evidence="13 14">KGMB04484</strain>
    </source>
</reference>
<dbReference type="NCBIfam" id="TIGR00033">
    <property type="entry name" value="aroC"/>
    <property type="match status" value="1"/>
</dbReference>
<dbReference type="Proteomes" id="UP000293345">
    <property type="component" value="Unassembled WGS sequence"/>
</dbReference>
<evidence type="ECO:0000256" key="11">
    <source>
        <dbReference type="HAMAP-Rule" id="MF_00300"/>
    </source>
</evidence>
<keyword evidence="8 11" id="KW-0521">NADP</keyword>
<evidence type="ECO:0000256" key="12">
    <source>
        <dbReference type="RuleBase" id="RU000605"/>
    </source>
</evidence>
<keyword evidence="7 11" id="KW-0274">FAD</keyword>
<feature type="binding site" evidence="11">
    <location>
        <position position="338"/>
    </location>
    <ligand>
        <name>FMN</name>
        <dbReference type="ChEBI" id="CHEBI:58210"/>
    </ligand>
</feature>
<feature type="binding site" evidence="11">
    <location>
        <begin position="128"/>
        <end position="130"/>
    </location>
    <ligand>
        <name>FMN</name>
        <dbReference type="ChEBI" id="CHEBI:58210"/>
    </ligand>
</feature>
<feature type="binding site" evidence="11">
    <location>
        <position position="39"/>
    </location>
    <ligand>
        <name>NADP(+)</name>
        <dbReference type="ChEBI" id="CHEBI:58349"/>
    </ligand>
</feature>
<feature type="binding site" evidence="11">
    <location>
        <position position="45"/>
    </location>
    <ligand>
        <name>NADP(+)</name>
        <dbReference type="ChEBI" id="CHEBI:58349"/>
    </ligand>
</feature>
<keyword evidence="14" id="KW-1185">Reference proteome</keyword>
<keyword evidence="6 11" id="KW-0288">FMN</keyword>
<dbReference type="PROSITE" id="PS00787">
    <property type="entry name" value="CHORISMATE_SYNTHASE_1"/>
    <property type="match status" value="1"/>
</dbReference>
<evidence type="ECO:0000256" key="2">
    <source>
        <dbReference type="ARBA" id="ARBA00008014"/>
    </source>
</evidence>
<sequence>MRYYTAGESHGQGLVAIIEGVPAGLKVSEEQINIDLARRQSGYGRGGRQKIERDTVQVISGIRFGRTMGSPVAMIVKNRDWENWTDRMAPFGEAPLDLVREVTPRPGHADLVGALKTNTDDCRNILERSSARTTAPRVAAAGIAREFLAELGVDIFSYVVSIGSVSMREENPYMNAAQYTPLAIETSEVRCPDAEATEAMKREIDRAIKTKDSLGGTFRVVVRGLLPGVGDYAVPTERLTSTIGGALFSIPAIKGVEFGMGFECARRPGSQVHDPIELDRANAKFTRTSNNAGGLEGGMTTGMPLVVTAAMKPIPTLMQPLQTVNLDTLEVAQASKERSDVCAVPAAAVVAEGEVAFALADAYMRKFGSDNMADIKAAIKAYKQRLNTMSR</sequence>
<dbReference type="OrthoDB" id="9771806at2"/>
<evidence type="ECO:0000313" key="14">
    <source>
        <dbReference type="Proteomes" id="UP000293345"/>
    </source>
</evidence>
<name>A0A4Q2K424_9ACTN</name>
<proteinExistence type="inferred from homology"/>
<evidence type="ECO:0000256" key="3">
    <source>
        <dbReference type="ARBA" id="ARBA00013036"/>
    </source>
</evidence>
<comment type="cofactor">
    <cofactor evidence="11 12">
        <name>FMNH2</name>
        <dbReference type="ChEBI" id="CHEBI:57618"/>
    </cofactor>
    <text evidence="11 12">Reduced FMN (FMNH(2)).</text>
</comment>
<accession>A0A4Q2K424</accession>
<dbReference type="PANTHER" id="PTHR21085">
    <property type="entry name" value="CHORISMATE SYNTHASE"/>
    <property type="match status" value="1"/>
</dbReference>
<dbReference type="GO" id="GO:0010181">
    <property type="term" value="F:FMN binding"/>
    <property type="evidence" value="ECO:0007669"/>
    <property type="project" value="TreeGrafter"/>
</dbReference>
<dbReference type="GO" id="GO:0005829">
    <property type="term" value="C:cytosol"/>
    <property type="evidence" value="ECO:0007669"/>
    <property type="project" value="TreeGrafter"/>
</dbReference>
<dbReference type="InterPro" id="IPR035904">
    <property type="entry name" value="Chorismate_synth_AroC_sf"/>
</dbReference>
<dbReference type="SUPFAM" id="SSF103263">
    <property type="entry name" value="Chorismate synthase, AroC"/>
    <property type="match status" value="1"/>
</dbReference>
<dbReference type="Gene3D" id="3.60.150.10">
    <property type="entry name" value="Chorismate synthase AroC"/>
    <property type="match status" value="1"/>
</dbReference>
<keyword evidence="4 11" id="KW-0028">Amino-acid biosynthesis</keyword>
<evidence type="ECO:0000313" key="13">
    <source>
        <dbReference type="EMBL" id="RXZ54042.1"/>
    </source>
</evidence>
<organism evidence="13 14">
    <name type="scientific">Senegalimassilia faecalis</name>
    <dbReference type="NCBI Taxonomy" id="2509433"/>
    <lineage>
        <taxon>Bacteria</taxon>
        <taxon>Bacillati</taxon>
        <taxon>Actinomycetota</taxon>
        <taxon>Coriobacteriia</taxon>
        <taxon>Coriobacteriales</taxon>
        <taxon>Coriobacteriaceae</taxon>
        <taxon>Senegalimassilia</taxon>
    </lineage>
</organism>
<protein>
    <recommendedName>
        <fullName evidence="3 11">Chorismate synthase</fullName>
        <shortName evidence="11">CS</shortName>
        <ecNumber evidence="3 11">4.2.3.5</ecNumber>
    </recommendedName>
    <alternativeName>
        <fullName evidence="11">5-enolpyruvylshikimate-3-phosphate phospholyase</fullName>
    </alternativeName>
</protein>
<keyword evidence="5 11" id="KW-0285">Flavoprotein</keyword>
<comment type="caution">
    <text evidence="13">The sequence shown here is derived from an EMBL/GenBank/DDBJ whole genome shotgun (WGS) entry which is preliminary data.</text>
</comment>
<evidence type="ECO:0000256" key="1">
    <source>
        <dbReference type="ARBA" id="ARBA00005044"/>
    </source>
</evidence>
<evidence type="ECO:0000256" key="8">
    <source>
        <dbReference type="ARBA" id="ARBA00022857"/>
    </source>
</evidence>
<keyword evidence="9 11" id="KW-0057">Aromatic amino acid biosynthesis</keyword>
<dbReference type="Pfam" id="PF01264">
    <property type="entry name" value="Chorismate_synt"/>
    <property type="match status" value="1"/>
</dbReference>
<comment type="subunit">
    <text evidence="11">Homotetramer.</text>
</comment>
<comment type="catalytic activity">
    <reaction evidence="11 12">
        <text>5-O-(1-carboxyvinyl)-3-phosphoshikimate = chorismate + phosphate</text>
        <dbReference type="Rhea" id="RHEA:21020"/>
        <dbReference type="ChEBI" id="CHEBI:29748"/>
        <dbReference type="ChEBI" id="CHEBI:43474"/>
        <dbReference type="ChEBI" id="CHEBI:57701"/>
        <dbReference type="EC" id="4.2.3.5"/>
    </reaction>
</comment>
<dbReference type="EMBL" id="SDPW01000001">
    <property type="protein sequence ID" value="RXZ54042.1"/>
    <property type="molecule type" value="Genomic_DNA"/>
</dbReference>
<evidence type="ECO:0000256" key="5">
    <source>
        <dbReference type="ARBA" id="ARBA00022630"/>
    </source>
</evidence>
<dbReference type="GO" id="GO:0009423">
    <property type="term" value="P:chorismate biosynthetic process"/>
    <property type="evidence" value="ECO:0007669"/>
    <property type="project" value="UniProtKB-UniRule"/>
</dbReference>
<comment type="function">
    <text evidence="11">Catalyzes the anti-1,4-elimination of the C-3 phosphate and the C-6 proR hydrogen from 5-enolpyruvylshikimate-3-phosphate (EPSP) to yield chorismate, which is the branch point compound that serves as the starting substrate for the three terminal pathways of aromatic amino acid biosynthesis. This reaction introduces a second double bond into the aromatic ring system.</text>
</comment>